<reference evidence="3" key="1">
    <citation type="submission" date="2016-10" db="EMBL/GenBank/DDBJ databases">
        <authorList>
            <person name="Varghese N."/>
            <person name="Submissions S."/>
        </authorList>
    </citation>
    <scope>NUCLEOTIDE SEQUENCE [LARGE SCALE GENOMIC DNA]</scope>
    <source>
        <strain evidence="3">CGMCC 4.2126</strain>
    </source>
</reference>
<feature type="compositionally biased region" description="Polar residues" evidence="1">
    <location>
        <begin position="156"/>
        <end position="166"/>
    </location>
</feature>
<feature type="compositionally biased region" description="Pro residues" evidence="1">
    <location>
        <begin position="54"/>
        <end position="69"/>
    </location>
</feature>
<accession>A0A1I3H187</accession>
<feature type="compositionally biased region" description="Basic residues" evidence="1">
    <location>
        <begin position="1"/>
        <end position="15"/>
    </location>
</feature>
<evidence type="ECO:0000256" key="1">
    <source>
        <dbReference type="SAM" id="MobiDB-lite"/>
    </source>
</evidence>
<dbReference type="AlphaFoldDB" id="A0A1I3H187"/>
<feature type="compositionally biased region" description="Basic and acidic residues" evidence="1">
    <location>
        <begin position="71"/>
        <end position="100"/>
    </location>
</feature>
<feature type="compositionally biased region" description="Low complexity" evidence="1">
    <location>
        <begin position="124"/>
        <end position="139"/>
    </location>
</feature>
<evidence type="ECO:0000313" key="2">
    <source>
        <dbReference type="EMBL" id="SFI29423.1"/>
    </source>
</evidence>
<sequence>MRHATPAKTHHRAARRAGGAAHRESGPPYHHRPQKVSGPSPEPNVDNRPRAAGTPPPPPHHTATAPPPARAHHETPRDGAVRRDGDHTGIPGAKREDHKRCISKIMHQKDRGAGARRASRHRAPSGAIDPATRTPASTARARRRRRETHGHPGPPDNSSSPKTPKSPQIKIAGRRAALSRRIHRQIRRCPRHPAARDRTGSAGSGSSRAPSVRRRLRSPRAERAEPEDPATDPAPTTPIGTMKSLTRQKVNSVWYKNYHRDASDPIA</sequence>
<organism evidence="2 3">
    <name type="scientific">Streptosporangium canum</name>
    <dbReference type="NCBI Taxonomy" id="324952"/>
    <lineage>
        <taxon>Bacteria</taxon>
        <taxon>Bacillati</taxon>
        <taxon>Actinomycetota</taxon>
        <taxon>Actinomycetes</taxon>
        <taxon>Streptosporangiales</taxon>
        <taxon>Streptosporangiaceae</taxon>
        <taxon>Streptosporangium</taxon>
    </lineage>
</organism>
<name>A0A1I3H187_9ACTN</name>
<gene>
    <name evidence="2" type="ORF">SAMN05216275_102310</name>
</gene>
<dbReference type="EMBL" id="FOQY01000002">
    <property type="protein sequence ID" value="SFI29423.1"/>
    <property type="molecule type" value="Genomic_DNA"/>
</dbReference>
<keyword evidence="3" id="KW-1185">Reference proteome</keyword>
<feature type="compositionally biased region" description="Basic residues" evidence="1">
    <location>
        <begin position="177"/>
        <end position="193"/>
    </location>
</feature>
<feature type="compositionally biased region" description="Low complexity" evidence="1">
    <location>
        <begin position="200"/>
        <end position="210"/>
    </location>
</feature>
<evidence type="ECO:0000313" key="3">
    <source>
        <dbReference type="Proteomes" id="UP000199111"/>
    </source>
</evidence>
<protein>
    <submittedName>
        <fullName evidence="2">Uncharacterized protein</fullName>
    </submittedName>
</protein>
<feature type="compositionally biased region" description="Basic and acidic residues" evidence="1">
    <location>
        <begin position="258"/>
        <end position="267"/>
    </location>
</feature>
<dbReference type="Proteomes" id="UP000199111">
    <property type="component" value="Unassembled WGS sequence"/>
</dbReference>
<feature type="region of interest" description="Disordered" evidence="1">
    <location>
        <begin position="1"/>
        <end position="267"/>
    </location>
</feature>
<proteinExistence type="predicted"/>